<gene>
    <name evidence="2" type="ORF">EBO34_00360</name>
</gene>
<dbReference type="RefSeq" id="WP_122895990.1">
    <property type="nucleotide sequence ID" value="NZ_RHIB01000001.1"/>
</dbReference>
<protein>
    <recommendedName>
        <fullName evidence="4">YpjP-like protein</fullName>
    </recommendedName>
</protein>
<evidence type="ECO:0000313" key="2">
    <source>
        <dbReference type="EMBL" id="RNA68465.1"/>
    </source>
</evidence>
<dbReference type="OrthoDB" id="2435352at2"/>
<name>A0A3M7TVR7_9BACI</name>
<feature type="compositionally biased region" description="Acidic residues" evidence="1">
    <location>
        <begin position="52"/>
        <end position="63"/>
    </location>
</feature>
<evidence type="ECO:0000256" key="1">
    <source>
        <dbReference type="SAM" id="MobiDB-lite"/>
    </source>
</evidence>
<organism evidence="2 3">
    <name type="scientific">Alteribacter keqinensis</name>
    <dbReference type="NCBI Taxonomy" id="2483800"/>
    <lineage>
        <taxon>Bacteria</taxon>
        <taxon>Bacillati</taxon>
        <taxon>Bacillota</taxon>
        <taxon>Bacilli</taxon>
        <taxon>Bacillales</taxon>
        <taxon>Bacillaceae</taxon>
        <taxon>Alteribacter</taxon>
    </lineage>
</organism>
<dbReference type="InterPro" id="IPR025616">
    <property type="entry name" value="YpjP"/>
</dbReference>
<dbReference type="Pfam" id="PF14005">
    <property type="entry name" value="YpjP"/>
    <property type="match status" value="1"/>
</dbReference>
<keyword evidence="3" id="KW-1185">Reference proteome</keyword>
<feature type="region of interest" description="Disordered" evidence="1">
    <location>
        <begin position="36"/>
        <end position="63"/>
    </location>
</feature>
<evidence type="ECO:0008006" key="4">
    <source>
        <dbReference type="Google" id="ProtNLM"/>
    </source>
</evidence>
<proteinExistence type="predicted"/>
<dbReference type="EMBL" id="RHIB01000001">
    <property type="protein sequence ID" value="RNA68465.1"/>
    <property type="molecule type" value="Genomic_DNA"/>
</dbReference>
<sequence length="211" mass="23967">MKLWFKKISIVMITFITLGMFIPPTYLDTNADGAKGLDDSDSDPDLSSVSDGEGDLDDLELNEDDLTIDDDLTDGESLDEVIERITEEAREHTLKKLGPKIARQVEDDVLSAILPNIEEVLNTLVEQAGDSSYQNFVVAEEPSGGYGERIFNIHDSEANEDVAKFHVRRDNRPKNGYWFNFHYHLSSDGFEEHHELGEVYWDKNTPPKWMS</sequence>
<accession>A0A3M7TVR7</accession>
<dbReference type="AlphaFoldDB" id="A0A3M7TVR7"/>
<dbReference type="Proteomes" id="UP000278746">
    <property type="component" value="Unassembled WGS sequence"/>
</dbReference>
<reference evidence="2 3" key="1">
    <citation type="submission" date="2018-10" db="EMBL/GenBank/DDBJ databases">
        <title>Bacillus Keqinensis sp. nov., a moderately halophilic bacterium isolated from a saline-alkaline lake.</title>
        <authorList>
            <person name="Wang H."/>
        </authorList>
    </citation>
    <scope>NUCLEOTIDE SEQUENCE [LARGE SCALE GENOMIC DNA]</scope>
    <source>
        <strain evidence="2 3">KQ-3</strain>
    </source>
</reference>
<comment type="caution">
    <text evidence="2">The sequence shown here is derived from an EMBL/GenBank/DDBJ whole genome shotgun (WGS) entry which is preliminary data.</text>
</comment>
<evidence type="ECO:0000313" key="3">
    <source>
        <dbReference type="Proteomes" id="UP000278746"/>
    </source>
</evidence>